<accession>A0A0A9EHY2</accession>
<name>A0A0A9EHY2_ARUDO</name>
<feature type="compositionally biased region" description="Basic residues" evidence="1">
    <location>
        <begin position="1"/>
        <end position="21"/>
    </location>
</feature>
<organism evidence="2">
    <name type="scientific">Arundo donax</name>
    <name type="common">Giant reed</name>
    <name type="synonym">Donax arundinaceus</name>
    <dbReference type="NCBI Taxonomy" id="35708"/>
    <lineage>
        <taxon>Eukaryota</taxon>
        <taxon>Viridiplantae</taxon>
        <taxon>Streptophyta</taxon>
        <taxon>Embryophyta</taxon>
        <taxon>Tracheophyta</taxon>
        <taxon>Spermatophyta</taxon>
        <taxon>Magnoliopsida</taxon>
        <taxon>Liliopsida</taxon>
        <taxon>Poales</taxon>
        <taxon>Poaceae</taxon>
        <taxon>PACMAD clade</taxon>
        <taxon>Arundinoideae</taxon>
        <taxon>Arundineae</taxon>
        <taxon>Arundo</taxon>
    </lineage>
</organism>
<proteinExistence type="predicted"/>
<sequence length="31" mass="3729">MRMRRGRSPPRYLIKRMRRSNAGRITESPAQ</sequence>
<dbReference type="AlphaFoldDB" id="A0A0A9EHY2"/>
<reference evidence="2" key="1">
    <citation type="submission" date="2014-09" db="EMBL/GenBank/DDBJ databases">
        <authorList>
            <person name="Magalhaes I.L.F."/>
            <person name="Oliveira U."/>
            <person name="Santos F.R."/>
            <person name="Vidigal T.H.D.A."/>
            <person name="Brescovit A.D."/>
            <person name="Santos A.J."/>
        </authorList>
    </citation>
    <scope>NUCLEOTIDE SEQUENCE</scope>
    <source>
        <tissue evidence="2">Shoot tissue taken approximately 20 cm above the soil surface</tissue>
    </source>
</reference>
<protein>
    <submittedName>
        <fullName evidence="2">Uncharacterized protein</fullName>
    </submittedName>
</protein>
<feature type="region of interest" description="Disordered" evidence="1">
    <location>
        <begin position="1"/>
        <end position="31"/>
    </location>
</feature>
<reference evidence="2" key="2">
    <citation type="journal article" date="2015" name="Data Brief">
        <title>Shoot transcriptome of the giant reed, Arundo donax.</title>
        <authorList>
            <person name="Barrero R.A."/>
            <person name="Guerrero F.D."/>
            <person name="Moolhuijzen P."/>
            <person name="Goolsby J.A."/>
            <person name="Tidwell J."/>
            <person name="Bellgard S.E."/>
            <person name="Bellgard M.I."/>
        </authorList>
    </citation>
    <scope>NUCLEOTIDE SEQUENCE</scope>
    <source>
        <tissue evidence="2">Shoot tissue taken approximately 20 cm above the soil surface</tissue>
    </source>
</reference>
<evidence type="ECO:0000313" key="2">
    <source>
        <dbReference type="EMBL" id="JAD99686.1"/>
    </source>
</evidence>
<evidence type="ECO:0000256" key="1">
    <source>
        <dbReference type="SAM" id="MobiDB-lite"/>
    </source>
</evidence>
<dbReference type="EMBL" id="GBRH01198209">
    <property type="protein sequence ID" value="JAD99686.1"/>
    <property type="molecule type" value="Transcribed_RNA"/>
</dbReference>